<dbReference type="Gene3D" id="3.90.226.30">
    <property type="match status" value="1"/>
</dbReference>
<organism evidence="2">
    <name type="scientific">bioreactor metagenome</name>
    <dbReference type="NCBI Taxonomy" id="1076179"/>
    <lineage>
        <taxon>unclassified sequences</taxon>
        <taxon>metagenomes</taxon>
        <taxon>ecological metagenomes</taxon>
    </lineage>
</organism>
<gene>
    <name evidence="2" type="ORF">SDC9_16612</name>
</gene>
<dbReference type="GO" id="GO:0050043">
    <property type="term" value="F:lactate racemase activity"/>
    <property type="evidence" value="ECO:0007669"/>
    <property type="project" value="InterPro"/>
</dbReference>
<comment type="caution">
    <text evidence="2">The sequence shown here is derived from an EMBL/GenBank/DDBJ whole genome shotgun (WGS) entry which is preliminary data.</text>
</comment>
<dbReference type="InterPro" id="IPR018657">
    <property type="entry name" value="LarA-like_N"/>
</dbReference>
<protein>
    <recommendedName>
        <fullName evidence="1">LarA-like N-terminal domain-containing protein</fullName>
    </recommendedName>
</protein>
<accession>A0A644TVB7</accession>
<sequence>MMYAERGSVRDNISRSDLAVLVGQSLKALGEANRVIAVPPDITRLHSQAGAITDMAYRELGPRLGAVLPALGTHAPMSDEELDSMYPGTPKNLFKVHDWRKDPVELDRIPASFVREVGEGVVDYDYPVQANKMLTDGSFDAIISIGQVVPHEVIGLANHAKNIFVGTGGKEAIDKSHFLGAAYGMERMMGRADTPVRRIFNKALELAAPKLPPILWILTVMQRDDSGKMVMRGFYAGDDLECFEKAAALSRLVNIDMLEEPIEKALVWLDPMEFKSTWLGNKAVYRTRMAMADGGELIILAPGLVHFGEDSGIDALIRRYGYRPSARIRQLVLEHEDLGANLSAAAHLIHGSSEGRFTVTYAPGTGMTKSEIESVGYNYAALDTLKARYPVDRLVQGWNTLPGGERLFYVPNPALGLWTTKERFES</sequence>
<dbReference type="PANTHER" id="PTHR33171:SF17">
    <property type="entry name" value="LARA-LIKE N-TERMINAL DOMAIN-CONTAINING PROTEIN"/>
    <property type="match status" value="1"/>
</dbReference>
<dbReference type="PANTHER" id="PTHR33171">
    <property type="entry name" value="LAR_N DOMAIN-CONTAINING PROTEIN"/>
    <property type="match status" value="1"/>
</dbReference>
<evidence type="ECO:0000313" key="2">
    <source>
        <dbReference type="EMBL" id="MPL70850.1"/>
    </source>
</evidence>
<feature type="domain" description="LarA-like N-terminal" evidence="1">
    <location>
        <begin position="28"/>
        <end position="179"/>
    </location>
</feature>
<dbReference type="InterPro" id="IPR048068">
    <property type="entry name" value="LarA-like"/>
</dbReference>
<dbReference type="Pfam" id="PF09861">
    <property type="entry name" value="Lar_N"/>
    <property type="match status" value="1"/>
</dbReference>
<reference evidence="2" key="1">
    <citation type="submission" date="2019-08" db="EMBL/GenBank/DDBJ databases">
        <authorList>
            <person name="Kucharzyk K."/>
            <person name="Murdoch R.W."/>
            <person name="Higgins S."/>
            <person name="Loffler F."/>
        </authorList>
    </citation>
    <scope>NUCLEOTIDE SEQUENCE</scope>
</reference>
<dbReference type="AlphaFoldDB" id="A0A644TVB7"/>
<proteinExistence type="predicted"/>
<evidence type="ECO:0000259" key="1">
    <source>
        <dbReference type="Pfam" id="PF09861"/>
    </source>
</evidence>
<dbReference type="InterPro" id="IPR043166">
    <property type="entry name" value="LarA-like_C"/>
</dbReference>
<dbReference type="Gene3D" id="3.40.50.11440">
    <property type="match status" value="1"/>
</dbReference>
<dbReference type="EMBL" id="VSSQ01000055">
    <property type="protein sequence ID" value="MPL70850.1"/>
    <property type="molecule type" value="Genomic_DNA"/>
</dbReference>
<name>A0A644TVB7_9ZZZZ</name>